<feature type="domain" description="Lipocalin/cytosolic fatty-acid binding" evidence="5">
    <location>
        <begin position="59"/>
        <end position="128"/>
    </location>
</feature>
<gene>
    <name evidence="6" type="ORF">GW7_08594</name>
</gene>
<dbReference type="InterPro" id="IPR012674">
    <property type="entry name" value="Calycin"/>
</dbReference>
<dbReference type="PRINTS" id="PR01173">
    <property type="entry name" value="ODORANTBNDNG"/>
</dbReference>
<dbReference type="SUPFAM" id="SSF50814">
    <property type="entry name" value="Lipocalins"/>
    <property type="match status" value="1"/>
</dbReference>
<proteinExistence type="inferred from homology"/>
<dbReference type="FunCoup" id="G5BES8">
    <property type="interactions" value="52"/>
</dbReference>
<keyword evidence="3" id="KW-0964">Secreted</keyword>
<dbReference type="GO" id="GO:0036094">
    <property type="term" value="F:small molecule binding"/>
    <property type="evidence" value="ECO:0007669"/>
    <property type="project" value="InterPro"/>
</dbReference>
<dbReference type="InterPro" id="IPR000566">
    <property type="entry name" value="Lipocln_cytosolic_FA-bd_dom"/>
</dbReference>
<protein>
    <submittedName>
        <fullName evidence="6">Odorant-binding protein</fullName>
    </submittedName>
</protein>
<dbReference type="STRING" id="10181.G5BES8"/>
<feature type="region of interest" description="Disordered" evidence="4">
    <location>
        <begin position="1"/>
        <end position="23"/>
    </location>
</feature>
<evidence type="ECO:0000313" key="7">
    <source>
        <dbReference type="Proteomes" id="UP000006813"/>
    </source>
</evidence>
<dbReference type="Pfam" id="PF00061">
    <property type="entry name" value="Lipocalin"/>
    <property type="match status" value="1"/>
</dbReference>
<evidence type="ECO:0000259" key="5">
    <source>
        <dbReference type="Pfam" id="PF00061"/>
    </source>
</evidence>
<comment type="subcellular location">
    <subcellularLocation>
        <location evidence="1">Secreted</location>
    </subcellularLocation>
</comment>
<evidence type="ECO:0000256" key="4">
    <source>
        <dbReference type="SAM" id="MobiDB-lite"/>
    </source>
</evidence>
<dbReference type="AlphaFoldDB" id="G5BES8"/>
<feature type="compositionally biased region" description="Low complexity" evidence="4">
    <location>
        <begin position="12"/>
        <end position="23"/>
    </location>
</feature>
<dbReference type="Proteomes" id="UP000006813">
    <property type="component" value="Unassembled WGS sequence"/>
</dbReference>
<accession>G5BES8</accession>
<organism evidence="6 7">
    <name type="scientific">Heterocephalus glaber</name>
    <name type="common">Naked mole rat</name>
    <dbReference type="NCBI Taxonomy" id="10181"/>
    <lineage>
        <taxon>Eukaryota</taxon>
        <taxon>Metazoa</taxon>
        <taxon>Chordata</taxon>
        <taxon>Craniata</taxon>
        <taxon>Vertebrata</taxon>
        <taxon>Euteleostomi</taxon>
        <taxon>Mammalia</taxon>
        <taxon>Eutheria</taxon>
        <taxon>Euarchontoglires</taxon>
        <taxon>Glires</taxon>
        <taxon>Rodentia</taxon>
        <taxon>Hystricomorpha</taxon>
        <taxon>Bathyergidae</taxon>
        <taxon>Heterocephalus</taxon>
    </lineage>
</organism>
<comment type="similarity">
    <text evidence="2">Belongs to the calycin superfamily. Lipocalin family.</text>
</comment>
<reference evidence="6 7" key="1">
    <citation type="journal article" date="2011" name="Nature">
        <title>Genome sequencing reveals insights into physiology and longevity of the naked mole rat.</title>
        <authorList>
            <person name="Kim E.B."/>
            <person name="Fang X."/>
            <person name="Fushan A.A."/>
            <person name="Huang Z."/>
            <person name="Lobanov A.V."/>
            <person name="Han L."/>
            <person name="Marino S.M."/>
            <person name="Sun X."/>
            <person name="Turanov A.A."/>
            <person name="Yang P."/>
            <person name="Yim S.H."/>
            <person name="Zhao X."/>
            <person name="Kasaikina M.V."/>
            <person name="Stoletzki N."/>
            <person name="Peng C."/>
            <person name="Polak P."/>
            <person name="Xiong Z."/>
            <person name="Kiezun A."/>
            <person name="Zhu Y."/>
            <person name="Chen Y."/>
            <person name="Kryukov G.V."/>
            <person name="Zhang Q."/>
            <person name="Peshkin L."/>
            <person name="Yang L."/>
            <person name="Bronson R.T."/>
            <person name="Buffenstein R."/>
            <person name="Wang B."/>
            <person name="Han C."/>
            <person name="Li Q."/>
            <person name="Chen L."/>
            <person name="Zhao W."/>
            <person name="Sunyaev S.R."/>
            <person name="Park T.J."/>
            <person name="Zhang G."/>
            <person name="Wang J."/>
            <person name="Gladyshev V.N."/>
        </authorList>
    </citation>
    <scope>NUCLEOTIDE SEQUENCE [LARGE SCALE GENOMIC DNA]</scope>
</reference>
<sequence length="182" mass="20640">MPMEQRYKTDGSSDSLQHLSSSNLPLEKKRHSNKMKILTLALAVGLACASQHLDPVKINGDWRSIYIAADKAEKIEEGGELRAYFRHIECQDECRNLSIRFFVKLDRVCQEFTVVGVKDEKSGVYITDSKRDSLTEEEKQKFVQLAEEKGIPTENIRNVIATDDNVTGVFAIFSKTTESFMC</sequence>
<dbReference type="Gene3D" id="2.40.128.20">
    <property type="match status" value="2"/>
</dbReference>
<dbReference type="EMBL" id="JH169890">
    <property type="protein sequence ID" value="EHB07789.1"/>
    <property type="molecule type" value="Genomic_DNA"/>
</dbReference>
<evidence type="ECO:0000256" key="1">
    <source>
        <dbReference type="ARBA" id="ARBA00004613"/>
    </source>
</evidence>
<evidence type="ECO:0000256" key="2">
    <source>
        <dbReference type="ARBA" id="ARBA00006889"/>
    </source>
</evidence>
<dbReference type="PANTHER" id="PTHR11430:SF65">
    <property type="entry name" value="ODORANT-BINDING PROTEIN 1A-RELATED"/>
    <property type="match status" value="1"/>
</dbReference>
<dbReference type="InterPro" id="IPR002345">
    <property type="entry name" value="Lipocalin"/>
</dbReference>
<dbReference type="PANTHER" id="PTHR11430">
    <property type="entry name" value="LIPOCALIN"/>
    <property type="match status" value="1"/>
</dbReference>
<dbReference type="GO" id="GO:0005615">
    <property type="term" value="C:extracellular space"/>
    <property type="evidence" value="ECO:0007669"/>
    <property type="project" value="TreeGrafter"/>
</dbReference>
<evidence type="ECO:0000256" key="3">
    <source>
        <dbReference type="ARBA" id="ARBA00022525"/>
    </source>
</evidence>
<feature type="compositionally biased region" description="Basic and acidic residues" evidence="4">
    <location>
        <begin position="1"/>
        <end position="11"/>
    </location>
</feature>
<name>G5BES8_HETGA</name>
<evidence type="ECO:0000313" key="6">
    <source>
        <dbReference type="EMBL" id="EHB07789.1"/>
    </source>
</evidence>
<dbReference type="GO" id="GO:0005549">
    <property type="term" value="F:odorant binding"/>
    <property type="evidence" value="ECO:0007669"/>
    <property type="project" value="TreeGrafter"/>
</dbReference>
<dbReference type="InterPro" id="IPR002448">
    <property type="entry name" value="OBP-like"/>
</dbReference>
<dbReference type="InParanoid" id="G5BES8"/>